<evidence type="ECO:0000256" key="3">
    <source>
        <dbReference type="ARBA" id="ARBA00023125"/>
    </source>
</evidence>
<comment type="caution">
    <text evidence="7">The sequence shown here is derived from an EMBL/GenBank/DDBJ whole genome shotgun (WGS) entry which is preliminary data.</text>
</comment>
<keyword evidence="3" id="KW-0238">DNA-binding</keyword>
<keyword evidence="2" id="KW-0805">Transcription regulation</keyword>
<proteinExistence type="inferred from homology"/>
<dbReference type="Pfam" id="PF03466">
    <property type="entry name" value="LysR_substrate"/>
    <property type="match status" value="1"/>
</dbReference>
<keyword evidence="4" id="KW-0804">Transcription</keyword>
<dbReference type="InterPro" id="IPR036390">
    <property type="entry name" value="WH_DNA-bd_sf"/>
</dbReference>
<reference evidence="7 8" key="1">
    <citation type="journal article" date="2019" name="Environ. Microbiol.">
        <title>Species interactions and distinct microbial communities in high Arctic permafrost affected cryosols are associated with the CH4 and CO2 gas fluxes.</title>
        <authorList>
            <person name="Altshuler I."/>
            <person name="Hamel J."/>
            <person name="Turney S."/>
            <person name="Magnuson E."/>
            <person name="Levesque R."/>
            <person name="Greer C."/>
            <person name="Whyte L.G."/>
        </authorList>
    </citation>
    <scope>NUCLEOTIDE SEQUENCE [LARGE SCALE GENOMIC DNA]</scope>
    <source>
        <strain evidence="7 8">S9.3B</strain>
    </source>
</reference>
<evidence type="ECO:0000313" key="8">
    <source>
        <dbReference type="Proteomes" id="UP000317078"/>
    </source>
</evidence>
<accession>A0A502EZB7</accession>
<feature type="domain" description="HTH lysR-type" evidence="6">
    <location>
        <begin position="69"/>
        <end position="126"/>
    </location>
</feature>
<evidence type="ECO:0000256" key="5">
    <source>
        <dbReference type="SAM" id="MobiDB-lite"/>
    </source>
</evidence>
<dbReference type="SUPFAM" id="SSF46785">
    <property type="entry name" value="Winged helix' DNA-binding domain"/>
    <property type="match status" value="1"/>
</dbReference>
<dbReference type="PROSITE" id="PS50931">
    <property type="entry name" value="HTH_LYSR"/>
    <property type="match status" value="1"/>
</dbReference>
<dbReference type="EMBL" id="RCZP01000060">
    <property type="protein sequence ID" value="TPG42334.1"/>
    <property type="molecule type" value="Genomic_DNA"/>
</dbReference>
<keyword evidence="8" id="KW-1185">Reference proteome</keyword>
<dbReference type="GO" id="GO:0005829">
    <property type="term" value="C:cytosol"/>
    <property type="evidence" value="ECO:0007669"/>
    <property type="project" value="TreeGrafter"/>
</dbReference>
<dbReference type="Gene3D" id="3.40.190.290">
    <property type="match status" value="1"/>
</dbReference>
<dbReference type="PRINTS" id="PR00039">
    <property type="entry name" value="HTHLYSR"/>
</dbReference>
<sequence length="386" mass="41145">MGPAPPRPMPVRESRTEGRSTSARCLLRRSAGLVPGGFLSPQHRATLPGKSKIIGRRARCQNGMEYPSLELRQLRYFVTVGRQRHFGRAAALLRVAQPALSRQVAKLEAELGVQLLQRHARGVSLTAEGEALLARAEAVLAEAGALLEEARAQPREPQGTVSLGFSPSVAELFGGRLAALSLRRYPQVRLRITTAASPVLEAWIQEGRVDVAILNGPSDPSRFLLTPLLEEPVCLIGRRDDPRLATDRVELAALNRLPLVVTGPPDGPMQRMLVAAQAQAQQALSPLAQVDTAVVGRQLVLAGVGPMVEVVAVVKAELEAGTLKAVPIGDLRLQRFLARARGRAGSDAVARVAGLMRDCVAEMVAEGSWPGAVALGGGHMEGQNGR</sequence>
<dbReference type="Gene3D" id="1.10.10.10">
    <property type="entry name" value="Winged helix-like DNA-binding domain superfamily/Winged helix DNA-binding domain"/>
    <property type="match status" value="1"/>
</dbReference>
<evidence type="ECO:0000256" key="1">
    <source>
        <dbReference type="ARBA" id="ARBA00009437"/>
    </source>
</evidence>
<dbReference type="Proteomes" id="UP000317078">
    <property type="component" value="Unassembled WGS sequence"/>
</dbReference>
<dbReference type="AlphaFoldDB" id="A0A502EZB7"/>
<dbReference type="SUPFAM" id="SSF53850">
    <property type="entry name" value="Periplasmic binding protein-like II"/>
    <property type="match status" value="1"/>
</dbReference>
<organism evidence="7 8">
    <name type="scientific">Muricoccus nepalensis</name>
    <dbReference type="NCBI Taxonomy" id="1854500"/>
    <lineage>
        <taxon>Bacteria</taxon>
        <taxon>Pseudomonadati</taxon>
        <taxon>Pseudomonadota</taxon>
        <taxon>Alphaproteobacteria</taxon>
        <taxon>Acetobacterales</taxon>
        <taxon>Roseomonadaceae</taxon>
        <taxon>Muricoccus</taxon>
    </lineage>
</organism>
<dbReference type="InterPro" id="IPR036388">
    <property type="entry name" value="WH-like_DNA-bd_sf"/>
</dbReference>
<dbReference type="Pfam" id="PF00126">
    <property type="entry name" value="HTH_1"/>
    <property type="match status" value="1"/>
</dbReference>
<feature type="region of interest" description="Disordered" evidence="5">
    <location>
        <begin position="1"/>
        <end position="21"/>
    </location>
</feature>
<dbReference type="GO" id="GO:0003700">
    <property type="term" value="F:DNA-binding transcription factor activity"/>
    <property type="evidence" value="ECO:0007669"/>
    <property type="project" value="InterPro"/>
</dbReference>
<gene>
    <name evidence="7" type="ORF">EAH89_28125</name>
</gene>
<dbReference type="PANTHER" id="PTHR30419">
    <property type="entry name" value="HTH-TYPE TRANSCRIPTIONAL REGULATOR YBHD"/>
    <property type="match status" value="1"/>
</dbReference>
<name>A0A502EZB7_9PROT</name>
<dbReference type="InterPro" id="IPR005119">
    <property type="entry name" value="LysR_subst-bd"/>
</dbReference>
<evidence type="ECO:0000313" key="7">
    <source>
        <dbReference type="EMBL" id="TPG42334.1"/>
    </source>
</evidence>
<dbReference type="InterPro" id="IPR050950">
    <property type="entry name" value="HTH-type_LysR_regulators"/>
</dbReference>
<evidence type="ECO:0000259" key="6">
    <source>
        <dbReference type="PROSITE" id="PS50931"/>
    </source>
</evidence>
<protein>
    <submittedName>
        <fullName evidence="7">LysR family transcriptional regulator</fullName>
    </submittedName>
</protein>
<evidence type="ECO:0000256" key="4">
    <source>
        <dbReference type="ARBA" id="ARBA00023163"/>
    </source>
</evidence>
<evidence type="ECO:0000256" key="2">
    <source>
        <dbReference type="ARBA" id="ARBA00023015"/>
    </source>
</evidence>
<dbReference type="FunFam" id="1.10.10.10:FF:000001">
    <property type="entry name" value="LysR family transcriptional regulator"/>
    <property type="match status" value="1"/>
</dbReference>
<dbReference type="InterPro" id="IPR000847">
    <property type="entry name" value="LysR_HTH_N"/>
</dbReference>
<dbReference type="GO" id="GO:0003677">
    <property type="term" value="F:DNA binding"/>
    <property type="evidence" value="ECO:0007669"/>
    <property type="project" value="UniProtKB-KW"/>
</dbReference>
<comment type="similarity">
    <text evidence="1">Belongs to the LysR transcriptional regulatory family.</text>
</comment>